<dbReference type="Gene3D" id="3.30.420.40">
    <property type="match status" value="2"/>
</dbReference>
<proteinExistence type="inferred from homology"/>
<keyword evidence="2" id="KW-0808">Transferase</keyword>
<evidence type="ECO:0000256" key="2">
    <source>
        <dbReference type="ARBA" id="ARBA00022679"/>
    </source>
</evidence>
<dbReference type="EMBL" id="SOEZ01000012">
    <property type="protein sequence ID" value="TFB55377.1"/>
    <property type="molecule type" value="Genomic_DNA"/>
</dbReference>
<dbReference type="InterPro" id="IPR043129">
    <property type="entry name" value="ATPase_NBD"/>
</dbReference>
<dbReference type="CDD" id="cd07771">
    <property type="entry name" value="ASKHA_NBD_FGGY_RhaB-like"/>
    <property type="match status" value="1"/>
</dbReference>
<dbReference type="GO" id="GO:0004370">
    <property type="term" value="F:glycerol kinase activity"/>
    <property type="evidence" value="ECO:0007669"/>
    <property type="project" value="TreeGrafter"/>
</dbReference>
<evidence type="ECO:0000256" key="4">
    <source>
        <dbReference type="ARBA" id="ARBA00022777"/>
    </source>
</evidence>
<evidence type="ECO:0000256" key="6">
    <source>
        <dbReference type="ARBA" id="ARBA00023157"/>
    </source>
</evidence>
<reference evidence="11 12" key="1">
    <citation type="submission" date="2019-03" db="EMBL/GenBank/DDBJ databases">
        <title>Genomics of glacier-inhabiting Cryobacterium strains.</title>
        <authorList>
            <person name="Liu Q."/>
            <person name="Xin Y.-H."/>
        </authorList>
    </citation>
    <scope>NUCLEOTIDE SEQUENCE [LARGE SCALE GENOMIC DNA]</scope>
    <source>
        <strain evidence="11 12">Sr47</strain>
    </source>
</reference>
<keyword evidence="4 11" id="KW-0418">Kinase</keyword>
<evidence type="ECO:0000259" key="10">
    <source>
        <dbReference type="Pfam" id="PF02782"/>
    </source>
</evidence>
<organism evidence="11 12">
    <name type="scientific">Cryobacterium tagatosivorans</name>
    <dbReference type="NCBI Taxonomy" id="1259199"/>
    <lineage>
        <taxon>Bacteria</taxon>
        <taxon>Bacillati</taxon>
        <taxon>Actinomycetota</taxon>
        <taxon>Actinomycetes</taxon>
        <taxon>Micrococcales</taxon>
        <taxon>Microbacteriaceae</taxon>
        <taxon>Cryobacterium</taxon>
    </lineage>
</organism>
<evidence type="ECO:0000313" key="11">
    <source>
        <dbReference type="EMBL" id="TFB55377.1"/>
    </source>
</evidence>
<feature type="compositionally biased region" description="Basic and acidic residues" evidence="8">
    <location>
        <begin position="492"/>
        <end position="505"/>
    </location>
</feature>
<feature type="region of interest" description="Disordered" evidence="8">
    <location>
        <begin position="483"/>
        <end position="505"/>
    </location>
</feature>
<dbReference type="GO" id="GO:0008993">
    <property type="term" value="F:rhamnulokinase activity"/>
    <property type="evidence" value="ECO:0007669"/>
    <property type="project" value="InterPro"/>
</dbReference>
<keyword evidence="5" id="KW-0067">ATP-binding</keyword>
<dbReference type="InterPro" id="IPR013449">
    <property type="entry name" value="Rhamnulokinase"/>
</dbReference>
<accession>A0A4R8UJY6</accession>
<evidence type="ECO:0000256" key="5">
    <source>
        <dbReference type="ARBA" id="ARBA00022840"/>
    </source>
</evidence>
<feature type="domain" description="Carbohydrate kinase FGGY N-terminal" evidence="9">
    <location>
        <begin position="14"/>
        <end position="251"/>
    </location>
</feature>
<keyword evidence="12" id="KW-1185">Reference proteome</keyword>
<dbReference type="GO" id="GO:0005524">
    <property type="term" value="F:ATP binding"/>
    <property type="evidence" value="ECO:0007669"/>
    <property type="project" value="UniProtKB-KW"/>
</dbReference>
<gene>
    <name evidence="11" type="ORF">E3O23_02540</name>
</gene>
<keyword evidence="3" id="KW-0547">Nucleotide-binding</keyword>
<evidence type="ECO:0000256" key="8">
    <source>
        <dbReference type="SAM" id="MobiDB-lite"/>
    </source>
</evidence>
<dbReference type="GO" id="GO:0005829">
    <property type="term" value="C:cytosol"/>
    <property type="evidence" value="ECO:0007669"/>
    <property type="project" value="TreeGrafter"/>
</dbReference>
<feature type="domain" description="Carbohydrate kinase FGGY C-terminal" evidence="10">
    <location>
        <begin position="272"/>
        <end position="463"/>
    </location>
</feature>
<comment type="similarity">
    <text evidence="1">Belongs to the FGGY kinase family.</text>
</comment>
<evidence type="ECO:0000259" key="9">
    <source>
        <dbReference type="Pfam" id="PF00370"/>
    </source>
</evidence>
<protein>
    <submittedName>
        <fullName evidence="11">Rhamnulokinase</fullName>
    </submittedName>
</protein>
<dbReference type="Proteomes" id="UP000297866">
    <property type="component" value="Unassembled WGS sequence"/>
</dbReference>
<dbReference type="AlphaFoldDB" id="A0A4R8UJY6"/>
<dbReference type="InterPro" id="IPR018485">
    <property type="entry name" value="FGGY_C"/>
</dbReference>
<name>A0A4R8UJY6_9MICO</name>
<dbReference type="Pfam" id="PF02782">
    <property type="entry name" value="FGGY_C"/>
    <property type="match status" value="1"/>
</dbReference>
<dbReference type="PANTHER" id="PTHR10196">
    <property type="entry name" value="SUGAR KINASE"/>
    <property type="match status" value="1"/>
</dbReference>
<dbReference type="Pfam" id="PF00370">
    <property type="entry name" value="FGGY_N"/>
    <property type="match status" value="1"/>
</dbReference>
<dbReference type="SUPFAM" id="SSF53067">
    <property type="entry name" value="Actin-like ATPase domain"/>
    <property type="match status" value="2"/>
</dbReference>
<comment type="caution">
    <text evidence="11">The sequence shown here is derived from an EMBL/GenBank/DDBJ whole genome shotgun (WGS) entry which is preliminary data.</text>
</comment>
<dbReference type="GO" id="GO:0006071">
    <property type="term" value="P:glycerol metabolic process"/>
    <property type="evidence" value="ECO:0007669"/>
    <property type="project" value="TreeGrafter"/>
</dbReference>
<evidence type="ECO:0000313" key="12">
    <source>
        <dbReference type="Proteomes" id="UP000297866"/>
    </source>
</evidence>
<evidence type="ECO:0000256" key="7">
    <source>
        <dbReference type="ARBA" id="ARBA00023308"/>
    </source>
</evidence>
<dbReference type="PANTHER" id="PTHR10196:SF93">
    <property type="entry name" value="L-RHAMNULOKINASE"/>
    <property type="match status" value="1"/>
</dbReference>
<evidence type="ECO:0000256" key="3">
    <source>
        <dbReference type="ARBA" id="ARBA00022741"/>
    </source>
</evidence>
<dbReference type="OrthoDB" id="9761504at2"/>
<evidence type="ECO:0000256" key="1">
    <source>
        <dbReference type="ARBA" id="ARBA00009156"/>
    </source>
</evidence>
<keyword evidence="7" id="KW-0684">Rhamnose metabolism</keyword>
<dbReference type="GO" id="GO:0019301">
    <property type="term" value="P:rhamnose catabolic process"/>
    <property type="evidence" value="ECO:0007669"/>
    <property type="project" value="InterPro"/>
</dbReference>
<dbReference type="RefSeq" id="WP_134487866.1">
    <property type="nucleotide sequence ID" value="NZ_SOEZ01000012.1"/>
</dbReference>
<sequence>MTPAITPSISAHAAIDLGASSGRVMLGILSDGGLDLSEMHRFTNEPFLDGDQLHWDINRLFSESMVGLKKAVAECSAAGTTLSSIGIDSWGVDFALVDGGGSILAPIRHHRGAVNPATLINARGLSEASVYELSGVPDQAINTSFQLAKLATEMEFTGERPLFIPDLWVYLLTGNIGTEATIASTSQLMDPSTDDWSRPLVAANGLTGLNFPPISRPGSFAGETSDTITDRIGSVDPIAVYRVASHDTASAFAFAEPTVSAAGHASGGVQGLISSGTWSLVAVAVSEPVKTATARIGHFTNERGASGTLLLRNLNGMWVLQECIRDWERTDGGPVLIQPLLAAAAAAEGSALVFDTADERLLPPGRMIERVQALCREAGRVAPVTRGEVVRAILDSLAAAYAGAFRAAEAVTGSSVTSIRIVGGGSQNALLCQLTADATGLPLLAGPTEASSIGNIAVQAVAAGKRDTVSEIYSSLHGAGTQTKSYLPRGDSLPRRMSPKESHEY</sequence>
<keyword evidence="6" id="KW-1015">Disulfide bond</keyword>
<dbReference type="InterPro" id="IPR018484">
    <property type="entry name" value="FGGY_N"/>
</dbReference>